<dbReference type="GO" id="GO:0006777">
    <property type="term" value="P:Mo-molybdopterin cofactor biosynthetic process"/>
    <property type="evidence" value="ECO:0007669"/>
    <property type="project" value="InterPro"/>
</dbReference>
<dbReference type="Pfam" id="PF02391">
    <property type="entry name" value="MoaE"/>
    <property type="match status" value="1"/>
</dbReference>
<gene>
    <name evidence="1" type="ORF">BK816_06925</name>
</gene>
<dbReference type="SUPFAM" id="SSF54690">
    <property type="entry name" value="Molybdopterin synthase subunit MoaE"/>
    <property type="match status" value="1"/>
</dbReference>
<dbReference type="Gene3D" id="3.90.1170.40">
    <property type="entry name" value="Molybdopterin biosynthesis MoaE subunit"/>
    <property type="match status" value="1"/>
</dbReference>
<dbReference type="OrthoDB" id="9794429at2"/>
<dbReference type="AlphaFoldDB" id="A0A1D9ML76"/>
<proteinExistence type="predicted"/>
<dbReference type="InterPro" id="IPR003448">
    <property type="entry name" value="Mopterin_biosynth_MoaE"/>
</dbReference>
<dbReference type="Proteomes" id="UP000176288">
    <property type="component" value="Chromosome"/>
</dbReference>
<keyword evidence="2" id="KW-1185">Reference proteome</keyword>
<dbReference type="EMBL" id="CP017812">
    <property type="protein sequence ID" value="AOZ73052.1"/>
    <property type="molecule type" value="Genomic_DNA"/>
</dbReference>
<dbReference type="KEGG" id="avu:BK816_06925"/>
<organism evidence="1 2">
    <name type="scientific">Boudabousia tangfeifanii</name>
    <dbReference type="NCBI Taxonomy" id="1912795"/>
    <lineage>
        <taxon>Bacteria</taxon>
        <taxon>Bacillati</taxon>
        <taxon>Actinomycetota</taxon>
        <taxon>Actinomycetes</taxon>
        <taxon>Actinomycetales</taxon>
        <taxon>Actinomycetaceae</taxon>
        <taxon>Boudabousia</taxon>
    </lineage>
</organism>
<evidence type="ECO:0000313" key="1">
    <source>
        <dbReference type="EMBL" id="AOZ73052.1"/>
    </source>
</evidence>
<dbReference type="STRING" id="1912795.BK816_06925"/>
<evidence type="ECO:0000313" key="2">
    <source>
        <dbReference type="Proteomes" id="UP000176288"/>
    </source>
</evidence>
<dbReference type="InterPro" id="IPR036563">
    <property type="entry name" value="MoaE_sf"/>
</dbReference>
<dbReference type="PANTHER" id="PTHR23404">
    <property type="entry name" value="MOLYBDOPTERIN SYNTHASE RELATED"/>
    <property type="match status" value="1"/>
</dbReference>
<sequence length="149" mass="16094">MMPVTNAEIAAKVREATISDQPLDLDAATAAVNDPRAGAIATFFGQVRNHDHGDEVTFLEYSMHPTAEAEIKQIAAEIAARDELCAVWVAHRVGTLQIGDAALVAAVSAPHRQAAFQALADIVDEVKSRVPIWKCQHFPDGSHEWSNCP</sequence>
<protein>
    <submittedName>
        <fullName evidence="1">Molybdenum cofactor biosynthesis protein MoaE</fullName>
    </submittedName>
</protein>
<accession>A0A1D9ML76</accession>
<name>A0A1D9ML76_9ACTO</name>
<reference evidence="1 2" key="1">
    <citation type="submission" date="2016-10" db="EMBL/GenBank/DDBJ databases">
        <title>Actinomyces aegypiusis sp. nov., isolated from the Aegypius monachus in Qinghai Tibet Plateau China.</title>
        <authorList>
            <person name="Wang Y."/>
        </authorList>
    </citation>
    <scope>NUCLEOTIDE SEQUENCE [LARGE SCALE GENOMIC DNA]</scope>
    <source>
        <strain evidence="1 2">VUL4_3</strain>
    </source>
</reference>
<dbReference type="CDD" id="cd00756">
    <property type="entry name" value="MoaE"/>
    <property type="match status" value="1"/>
</dbReference>